<evidence type="ECO:0000259" key="1">
    <source>
        <dbReference type="PROSITE" id="PS51725"/>
    </source>
</evidence>
<dbReference type="GO" id="GO:0004497">
    <property type="term" value="F:monooxygenase activity"/>
    <property type="evidence" value="ECO:0007669"/>
    <property type="project" value="UniProtKB-KW"/>
</dbReference>
<keyword evidence="2" id="KW-0560">Oxidoreductase</keyword>
<organism evidence="2 3">
    <name type="scientific">Acetobacter lovaniensis</name>
    <dbReference type="NCBI Taxonomy" id="104100"/>
    <lineage>
        <taxon>Bacteria</taxon>
        <taxon>Pseudomonadati</taxon>
        <taxon>Pseudomonadota</taxon>
        <taxon>Alphaproteobacteria</taxon>
        <taxon>Acetobacterales</taxon>
        <taxon>Acetobacteraceae</taxon>
        <taxon>Acetobacter</taxon>
    </lineage>
</organism>
<proteinExistence type="predicted"/>
<name>A0A841QH72_9PROT</name>
<dbReference type="PANTHER" id="PTHR34474">
    <property type="entry name" value="SIGNAL TRANSDUCTION PROTEIN TRAP"/>
    <property type="match status" value="1"/>
</dbReference>
<feature type="domain" description="ABM" evidence="1">
    <location>
        <begin position="25"/>
        <end position="122"/>
    </location>
</feature>
<keyword evidence="2" id="KW-0503">Monooxygenase</keyword>
<reference evidence="2 3" key="1">
    <citation type="submission" date="2020-08" db="EMBL/GenBank/DDBJ databases">
        <title>Genomic Encyclopedia of Type Strains, Phase IV (KMG-IV): sequencing the most valuable type-strain genomes for metagenomic binning, comparative biology and taxonomic classification.</title>
        <authorList>
            <person name="Goeker M."/>
        </authorList>
    </citation>
    <scope>NUCLEOTIDE SEQUENCE [LARGE SCALE GENOMIC DNA]</scope>
    <source>
        <strain evidence="2 3">DSM 4491</strain>
    </source>
</reference>
<accession>A0A841QH72</accession>
<sequence length="127" mass="14227">MRQPCVQAGRFATGMQGNRQTMPHYIAMNRFLVTPENEEAFCQRWLEREVLLQSVPGFISFQFLQGPEKEGGRLYASHTVWASYDAFVGWTQSEQFRQAHAGAGQGRALTAGPPVFEGFTVLQNVTA</sequence>
<dbReference type="SUPFAM" id="SSF54909">
    <property type="entry name" value="Dimeric alpha+beta barrel"/>
    <property type="match status" value="1"/>
</dbReference>
<evidence type="ECO:0000313" key="2">
    <source>
        <dbReference type="EMBL" id="MBB6457768.1"/>
    </source>
</evidence>
<dbReference type="Gene3D" id="3.30.70.100">
    <property type="match status" value="1"/>
</dbReference>
<dbReference type="AlphaFoldDB" id="A0A841QH72"/>
<dbReference type="Proteomes" id="UP000578000">
    <property type="component" value="Unassembled WGS sequence"/>
</dbReference>
<dbReference type="PANTHER" id="PTHR34474:SF2">
    <property type="entry name" value="SIGNAL TRANSDUCTION PROTEIN TRAP"/>
    <property type="match status" value="1"/>
</dbReference>
<dbReference type="InterPro" id="IPR050404">
    <property type="entry name" value="Heme-degrading_MO"/>
</dbReference>
<evidence type="ECO:0000313" key="3">
    <source>
        <dbReference type="Proteomes" id="UP000578000"/>
    </source>
</evidence>
<keyword evidence="3" id="KW-1185">Reference proteome</keyword>
<gene>
    <name evidence="2" type="ORF">HNR55_002370</name>
</gene>
<dbReference type="PROSITE" id="PS51725">
    <property type="entry name" value="ABM"/>
    <property type="match status" value="1"/>
</dbReference>
<dbReference type="InterPro" id="IPR011008">
    <property type="entry name" value="Dimeric_a/b-barrel"/>
</dbReference>
<dbReference type="InterPro" id="IPR007138">
    <property type="entry name" value="ABM_dom"/>
</dbReference>
<protein>
    <submittedName>
        <fullName evidence="2">Heme-degrading monooxygenase HmoA</fullName>
    </submittedName>
</protein>
<dbReference type="Pfam" id="PF03992">
    <property type="entry name" value="ABM"/>
    <property type="match status" value="1"/>
</dbReference>
<dbReference type="EMBL" id="JACHIE010000010">
    <property type="protein sequence ID" value="MBB6457768.1"/>
    <property type="molecule type" value="Genomic_DNA"/>
</dbReference>
<comment type="caution">
    <text evidence="2">The sequence shown here is derived from an EMBL/GenBank/DDBJ whole genome shotgun (WGS) entry which is preliminary data.</text>
</comment>